<keyword evidence="2 3" id="KW-0143">Chaperone</keyword>
<dbReference type="GO" id="GO:0042803">
    <property type="term" value="F:protein homodimerization activity"/>
    <property type="evidence" value="ECO:0007669"/>
    <property type="project" value="InterPro"/>
</dbReference>
<dbReference type="eggNOG" id="COG0576">
    <property type="taxonomic scope" value="Bacteria"/>
</dbReference>
<dbReference type="PRINTS" id="PR00773">
    <property type="entry name" value="GRPEPROTEIN"/>
</dbReference>
<dbReference type="EMBL" id="CP001047">
    <property type="protein sequence ID" value="ACF07404.1"/>
    <property type="molecule type" value="Genomic_DNA"/>
</dbReference>
<dbReference type="AlphaFoldDB" id="B3PN02"/>
<dbReference type="RefSeq" id="WP_012498361.1">
    <property type="nucleotide sequence ID" value="NC_011025.1"/>
</dbReference>
<dbReference type="GO" id="GO:0051087">
    <property type="term" value="F:protein-folding chaperone binding"/>
    <property type="evidence" value="ECO:0007669"/>
    <property type="project" value="InterPro"/>
</dbReference>
<comment type="similarity">
    <text evidence="1 3 4">Belongs to the GrpE family.</text>
</comment>
<evidence type="ECO:0000313" key="7">
    <source>
        <dbReference type="Proteomes" id="UP000008812"/>
    </source>
</evidence>
<evidence type="ECO:0000256" key="1">
    <source>
        <dbReference type="ARBA" id="ARBA00009054"/>
    </source>
</evidence>
<dbReference type="InterPro" id="IPR009012">
    <property type="entry name" value="GrpE_head"/>
</dbReference>
<dbReference type="HAMAP" id="MF_01151">
    <property type="entry name" value="GrpE"/>
    <property type="match status" value="1"/>
</dbReference>
<dbReference type="GO" id="GO:0005737">
    <property type="term" value="C:cytoplasm"/>
    <property type="evidence" value="ECO:0007669"/>
    <property type="project" value="UniProtKB-SubCell"/>
</dbReference>
<dbReference type="Gene3D" id="2.30.22.10">
    <property type="entry name" value="Head domain of nucleotide exchange factor GrpE"/>
    <property type="match status" value="1"/>
</dbReference>
<dbReference type="KEGG" id="mat:MARTH_orf619"/>
<dbReference type="STRING" id="243272.MARTH_orf619"/>
<dbReference type="Pfam" id="PF01025">
    <property type="entry name" value="GrpE"/>
    <property type="match status" value="1"/>
</dbReference>
<organism evidence="6 7">
    <name type="scientific">Metamycoplasma arthritidis (strain 158L3-1)</name>
    <name type="common">Mycoplasma arthritidis</name>
    <dbReference type="NCBI Taxonomy" id="243272"/>
    <lineage>
        <taxon>Bacteria</taxon>
        <taxon>Bacillati</taxon>
        <taxon>Mycoplasmatota</taxon>
        <taxon>Mycoplasmoidales</taxon>
        <taxon>Metamycoplasmataceae</taxon>
        <taxon>Metamycoplasma</taxon>
    </lineage>
</organism>
<dbReference type="GO" id="GO:0000774">
    <property type="term" value="F:adenyl-nucleotide exchange factor activity"/>
    <property type="evidence" value="ECO:0007669"/>
    <property type="project" value="InterPro"/>
</dbReference>
<dbReference type="PANTHER" id="PTHR21237">
    <property type="entry name" value="GRPE PROTEIN"/>
    <property type="match status" value="1"/>
</dbReference>
<keyword evidence="3" id="KW-0963">Cytoplasm</keyword>
<comment type="subunit">
    <text evidence="3">Homodimer.</text>
</comment>
<dbReference type="SUPFAM" id="SSF58014">
    <property type="entry name" value="Coiled-coil domain of nucleotide exchange factor GrpE"/>
    <property type="match status" value="1"/>
</dbReference>
<dbReference type="CDD" id="cd00446">
    <property type="entry name" value="GrpE"/>
    <property type="match status" value="1"/>
</dbReference>
<dbReference type="Gene3D" id="3.90.20.20">
    <property type="match status" value="1"/>
</dbReference>
<dbReference type="GO" id="GO:0051082">
    <property type="term" value="F:unfolded protein binding"/>
    <property type="evidence" value="ECO:0007669"/>
    <property type="project" value="TreeGrafter"/>
</dbReference>
<name>B3PN02_META1</name>
<sequence>MKIIRKYDYVEMQIVEFEGKKRTKNFPEENIKMYLGTDDSFDSRVTKFLIGQTLVLNSKLIYVNPENKKNTIEIEIFKHSSTPQRYVNLMIELQYLNNQIATRNKKINLLEEAIATKENKISTLESDFKKQISDLQIKAQQVINEHRKKNDEHFNNQRIEEQKYALQEFLESLLQPLNNFELAIKSAHTIENDVVQNFVKGFDMLYSQIEQVLSEVGISKIEPKIDDLFDPTLHQIYEVKTSEKPVDTILEVKNIGYRLHDRTIKPALVVVSGNDVN</sequence>
<gene>
    <name evidence="3 6" type="primary">grpE</name>
    <name evidence="6" type="ordered locus">MARTH_orf619</name>
</gene>
<comment type="subcellular location">
    <subcellularLocation>
        <location evidence="3">Cytoplasm</location>
    </subcellularLocation>
</comment>
<evidence type="ECO:0000256" key="4">
    <source>
        <dbReference type="RuleBase" id="RU004478"/>
    </source>
</evidence>
<dbReference type="InterPro" id="IPR000740">
    <property type="entry name" value="GrpE"/>
</dbReference>
<keyword evidence="5" id="KW-0175">Coiled coil</keyword>
<protein>
    <recommendedName>
        <fullName evidence="3">Protein GrpE</fullName>
    </recommendedName>
    <alternativeName>
        <fullName evidence="3">HSP-70 cofactor</fullName>
    </alternativeName>
</protein>
<dbReference type="GO" id="GO:0006457">
    <property type="term" value="P:protein folding"/>
    <property type="evidence" value="ECO:0007669"/>
    <property type="project" value="InterPro"/>
</dbReference>
<evidence type="ECO:0000313" key="6">
    <source>
        <dbReference type="EMBL" id="ACF07404.1"/>
    </source>
</evidence>
<evidence type="ECO:0000256" key="3">
    <source>
        <dbReference type="HAMAP-Rule" id="MF_01151"/>
    </source>
</evidence>
<feature type="coiled-coil region" evidence="5">
    <location>
        <begin position="100"/>
        <end position="152"/>
    </location>
</feature>
<dbReference type="HOGENOM" id="CLU_070790_0_0_14"/>
<evidence type="ECO:0000256" key="2">
    <source>
        <dbReference type="ARBA" id="ARBA00023186"/>
    </source>
</evidence>
<dbReference type="SUPFAM" id="SSF51064">
    <property type="entry name" value="Head domain of nucleotide exchange factor GrpE"/>
    <property type="match status" value="1"/>
</dbReference>
<evidence type="ECO:0000256" key="5">
    <source>
        <dbReference type="SAM" id="Coils"/>
    </source>
</evidence>
<reference evidence="6 7" key="1">
    <citation type="journal article" date="2008" name="Infect. Immun.">
        <title>Genome of Mycoplasma arthritidis.</title>
        <authorList>
            <person name="Dybvig K."/>
            <person name="Zuhua C."/>
            <person name="Lao P."/>
            <person name="Jordan D.S."/>
            <person name="French C.T."/>
            <person name="Tu A.H."/>
            <person name="Loraine A.E."/>
        </authorList>
    </citation>
    <scope>NUCLEOTIDE SEQUENCE [LARGE SCALE GENOMIC DNA]</scope>
    <source>
        <strain evidence="6 7">158L3-1</strain>
    </source>
</reference>
<dbReference type="InterPro" id="IPR013805">
    <property type="entry name" value="GrpE_CC"/>
</dbReference>
<keyword evidence="3 6" id="KW-0346">Stress response</keyword>
<dbReference type="PANTHER" id="PTHR21237:SF23">
    <property type="entry name" value="GRPE PROTEIN HOMOLOG, MITOCHONDRIAL"/>
    <property type="match status" value="1"/>
</dbReference>
<accession>B3PN02</accession>
<dbReference type="Proteomes" id="UP000008812">
    <property type="component" value="Chromosome"/>
</dbReference>
<comment type="function">
    <text evidence="3">Participates actively in the response to hyperosmotic and heat shock by preventing the aggregation of stress-denatured proteins, in association with DnaK and GrpE. It is the nucleotide exchange factor for DnaK and may function as a thermosensor. Unfolded proteins bind initially to DnaJ; upon interaction with the DnaJ-bound protein, DnaK hydrolyzes its bound ATP, resulting in the formation of a stable complex. GrpE releases ADP from DnaK; ATP binding to DnaK triggers the release of the substrate protein, thus completing the reaction cycle. Several rounds of ATP-dependent interactions between DnaJ, DnaK and GrpE are required for fully efficient folding.</text>
</comment>
<proteinExistence type="inferred from homology"/>
<keyword evidence="7" id="KW-1185">Reference proteome</keyword>